<comment type="caution">
    <text evidence="3">The sequence shown here is derived from an EMBL/GenBank/DDBJ whole genome shotgun (WGS) entry which is preliminary data.</text>
</comment>
<dbReference type="RefSeq" id="WP_160974709.1">
    <property type="nucleotide sequence ID" value="NZ_WWEN01000007.1"/>
</dbReference>
<evidence type="ECO:0000259" key="2">
    <source>
        <dbReference type="Pfam" id="PF12850"/>
    </source>
</evidence>
<organism evidence="3 4">
    <name type="scientific">Thalassovita mangrovi</name>
    <dbReference type="NCBI Taxonomy" id="2692236"/>
    <lineage>
        <taxon>Bacteria</taxon>
        <taxon>Pseudomonadati</taxon>
        <taxon>Pseudomonadota</taxon>
        <taxon>Alphaproteobacteria</taxon>
        <taxon>Rhodobacterales</taxon>
        <taxon>Roseobacteraceae</taxon>
        <taxon>Thalassovita</taxon>
    </lineage>
</organism>
<evidence type="ECO:0000313" key="3">
    <source>
        <dbReference type="EMBL" id="MYM56805.1"/>
    </source>
</evidence>
<dbReference type="CDD" id="cd00838">
    <property type="entry name" value="MPP_superfamily"/>
    <property type="match status" value="1"/>
</dbReference>
<dbReference type="AlphaFoldDB" id="A0A6L8LLN3"/>
<reference evidence="3 4" key="1">
    <citation type="submission" date="2020-01" db="EMBL/GenBank/DDBJ databases">
        <authorList>
            <person name="Chen S."/>
        </authorList>
    </citation>
    <scope>NUCLEOTIDE SEQUENCE [LARGE SCALE GENOMIC DNA]</scope>
    <source>
        <strain evidence="3 4">GS-10</strain>
    </source>
</reference>
<protein>
    <submittedName>
        <fullName evidence="3">Metallophosphoesterase</fullName>
    </submittedName>
</protein>
<evidence type="ECO:0000313" key="4">
    <source>
        <dbReference type="Proteomes" id="UP000479043"/>
    </source>
</evidence>
<dbReference type="Pfam" id="PF12850">
    <property type="entry name" value="Metallophos_2"/>
    <property type="match status" value="1"/>
</dbReference>
<comment type="similarity">
    <text evidence="1">Belongs to the metallophosphoesterase superfamily. YfcE family.</text>
</comment>
<keyword evidence="4" id="KW-1185">Reference proteome</keyword>
<feature type="domain" description="Calcineurin-like phosphoesterase" evidence="2">
    <location>
        <begin position="5"/>
        <end position="182"/>
    </location>
</feature>
<dbReference type="PANTHER" id="PTHR42850">
    <property type="entry name" value="METALLOPHOSPHOESTERASE"/>
    <property type="match status" value="1"/>
</dbReference>
<dbReference type="EMBL" id="WWEN01000007">
    <property type="protein sequence ID" value="MYM56805.1"/>
    <property type="molecule type" value="Genomic_DNA"/>
</dbReference>
<dbReference type="SUPFAM" id="SSF56300">
    <property type="entry name" value="Metallo-dependent phosphatases"/>
    <property type="match status" value="1"/>
</dbReference>
<dbReference type="GO" id="GO:0016791">
    <property type="term" value="F:phosphatase activity"/>
    <property type="evidence" value="ECO:0007669"/>
    <property type="project" value="TreeGrafter"/>
</dbReference>
<accession>A0A6L8LLN3</accession>
<dbReference type="InterPro" id="IPR029052">
    <property type="entry name" value="Metallo-depent_PP-like"/>
</dbReference>
<dbReference type="GO" id="GO:0005737">
    <property type="term" value="C:cytoplasm"/>
    <property type="evidence" value="ECO:0007669"/>
    <property type="project" value="TreeGrafter"/>
</dbReference>
<dbReference type="PANTHER" id="PTHR42850:SF2">
    <property type="entry name" value="BLL5683 PROTEIN"/>
    <property type="match status" value="1"/>
</dbReference>
<name>A0A6L8LLN3_9RHOB</name>
<sequence>MIERFAVIADIHGNADALSAVLADIDLLGLSEIIGLGDYFSGPLDAAGTARILAGRPMRAIRGNHDRYLLSHAPGNMGDSDRTAFDQLPDAAMQWLEGLSPFLSLGEDLLACHGTPYDDNSYWAETVGTDGRVTPKDPDEIEEIADDLPHALFLCGHSHLPRVTQMSGGRLLVNPGSVGCPAYRDELPVPHKMEAGCAHASYAVLERSRDGWRVDLRLVPYDSTRMASLARGHGREDWARAVECGRV</sequence>
<evidence type="ECO:0000256" key="1">
    <source>
        <dbReference type="ARBA" id="ARBA00008950"/>
    </source>
</evidence>
<dbReference type="PIRSF" id="PIRSF000883">
    <property type="entry name" value="Pesterase_MJ0912"/>
    <property type="match status" value="1"/>
</dbReference>
<gene>
    <name evidence="3" type="ORF">GR167_15910</name>
</gene>
<dbReference type="InterPro" id="IPR050126">
    <property type="entry name" value="Ap4A_hydrolase"/>
</dbReference>
<dbReference type="InterPro" id="IPR024654">
    <property type="entry name" value="Calcineurin-like_PHP_lpxH"/>
</dbReference>
<dbReference type="Gene3D" id="3.60.21.10">
    <property type="match status" value="1"/>
</dbReference>
<dbReference type="Proteomes" id="UP000479043">
    <property type="component" value="Unassembled WGS sequence"/>
</dbReference>
<dbReference type="InterPro" id="IPR011152">
    <property type="entry name" value="Pesterase_MJ0912"/>
</dbReference>
<proteinExistence type="inferred from homology"/>